<comment type="subcellular location">
    <subcellularLocation>
        <location evidence="6">Cytoplasm</location>
    </subcellularLocation>
</comment>
<feature type="region of interest" description="Disordered" evidence="7">
    <location>
        <begin position="1"/>
        <end position="27"/>
    </location>
</feature>
<dbReference type="GO" id="GO:0001732">
    <property type="term" value="P:formation of cytoplasmic translation initiation complex"/>
    <property type="evidence" value="ECO:0007669"/>
    <property type="project" value="UniProtKB-UniRule"/>
</dbReference>
<accession>A0AAY4DH95</accession>
<reference evidence="9 10" key="1">
    <citation type="submission" date="2020-06" db="EMBL/GenBank/DDBJ databases">
        <authorList>
            <consortium name="Wellcome Sanger Institute Data Sharing"/>
        </authorList>
    </citation>
    <scope>NUCLEOTIDE SEQUENCE [LARGE SCALE GENOMIC DNA]</scope>
</reference>
<dbReference type="PROSITE" id="PS50250">
    <property type="entry name" value="PCI"/>
    <property type="match status" value="1"/>
</dbReference>
<keyword evidence="2 6" id="KW-0396">Initiation factor</keyword>
<dbReference type="SUPFAM" id="SSF46785">
    <property type="entry name" value="Winged helix' DNA-binding domain"/>
    <property type="match status" value="1"/>
</dbReference>
<dbReference type="InterPro" id="IPR036390">
    <property type="entry name" value="WH_DNA-bd_sf"/>
</dbReference>
<dbReference type="Proteomes" id="UP000694580">
    <property type="component" value="Chromosome 2"/>
</dbReference>
<feature type="compositionally biased region" description="Acidic residues" evidence="7">
    <location>
        <begin position="212"/>
        <end position="226"/>
    </location>
</feature>
<dbReference type="HAMAP" id="MF_03002">
    <property type="entry name" value="eIF3c"/>
    <property type="match status" value="1"/>
</dbReference>
<evidence type="ECO:0000256" key="3">
    <source>
        <dbReference type="ARBA" id="ARBA00022553"/>
    </source>
</evidence>
<dbReference type="SMART" id="SM00088">
    <property type="entry name" value="PINT"/>
    <property type="match status" value="1"/>
</dbReference>
<reference evidence="9" key="3">
    <citation type="submission" date="2025-09" db="UniProtKB">
        <authorList>
            <consortium name="Ensembl"/>
        </authorList>
    </citation>
    <scope>IDENTIFICATION</scope>
</reference>
<dbReference type="Ensembl" id="ENSDCDT00010055000.1">
    <property type="protein sequence ID" value="ENSDCDP00010044885.1"/>
    <property type="gene ID" value="ENSDCDG00010027683.1"/>
</dbReference>
<dbReference type="Pfam" id="PF01399">
    <property type="entry name" value="PCI"/>
    <property type="match status" value="1"/>
</dbReference>
<name>A0AAY4DH95_9TELE</name>
<dbReference type="GeneTree" id="ENSGT00390000017900"/>
<organism evidence="9 10">
    <name type="scientific">Denticeps clupeoides</name>
    <name type="common">denticle herring</name>
    <dbReference type="NCBI Taxonomy" id="299321"/>
    <lineage>
        <taxon>Eukaryota</taxon>
        <taxon>Metazoa</taxon>
        <taxon>Chordata</taxon>
        <taxon>Craniata</taxon>
        <taxon>Vertebrata</taxon>
        <taxon>Euteleostomi</taxon>
        <taxon>Actinopterygii</taxon>
        <taxon>Neopterygii</taxon>
        <taxon>Teleostei</taxon>
        <taxon>Clupei</taxon>
        <taxon>Clupeiformes</taxon>
        <taxon>Denticipitoidei</taxon>
        <taxon>Denticipitidae</taxon>
        <taxon>Denticeps</taxon>
    </lineage>
</organism>
<gene>
    <name evidence="6" type="primary">EIF3S8</name>
    <name evidence="6" type="synonym">EIF3C</name>
    <name evidence="9" type="synonym">eif3c</name>
</gene>
<dbReference type="GO" id="GO:0003723">
    <property type="term" value="F:RNA binding"/>
    <property type="evidence" value="ECO:0007669"/>
    <property type="project" value="InterPro"/>
</dbReference>
<evidence type="ECO:0000256" key="2">
    <source>
        <dbReference type="ARBA" id="ARBA00022540"/>
    </source>
</evidence>
<dbReference type="InterPro" id="IPR027516">
    <property type="entry name" value="EIF3C"/>
</dbReference>
<evidence type="ECO:0000256" key="5">
    <source>
        <dbReference type="ARBA" id="ARBA00057041"/>
    </source>
</evidence>
<sequence length="842" mass="96719">MSRFFATGSDSESEESSSADEITPKATGTTLTKQALLLSDEEEDTKRLVRSAKDKRFEELTNLIKTIRNAMKIRDMSKCLEEFEQLCRAFLKSKTIVDKEGVPQFYIRLLADLEDYLNQLWEDKEGKKKMNKNNAKALSTLRQKIRKYNRDFESEIANYKEVANTEPRTTHTCSGSDSSDDDGEEITAKSFMKKKPAEPTPDASKFLKGAPDEESDSDDDDDEDWGSETVDSGSESEDNEGNSASLALEKPKMFAKGTEINTAVVVKKLHEILQARGKKGTDRAAQIDLLHALAAISNENNLGEGVSVKIKFNIIASLYDYNPNLAAFMKPEMWKKCLECINELLDILIDNSNIFIGENIAEDSENLAISDQPFRVRGCVLTLIERMDEEFVKIMQNTDPHSQEYVDNLKDEGRVCAIVDRLLQYLEAKGTTEEVCRVFLRRIMHTYYKFDYKAHRRSLGLQGESKSEQDQEESEGEDSAVIMDRLCKFIYAKDRTDRIRTCAILCHIYHHALHSRWYQARDLMLMSHLQDNIQHADPPVQILYNRTMVQLGICAFRQGMIKDAHNALLDIQSSGRAKELLGQGLLMRNMQERNAEQEKIEKRRQVPFHMHINLELLECVYLVSAMLLEIPYMAAHEFDARRRMISKQFHHQLRVGERQPLLGPPESMREHVVAASKAMKMGDWRTCHSFIINEKMNCKVWDLFPEAQRVREMLVRKIQEESLRTYLFTYSSVYDSISMETLADMFQLELPTVHSIISKMIINEELMASLDQPTQTVVMHRTEPTCLQNMALQLAEKLGGLMENNERVFDLKQGVYGGYFNRDQKGGYQQKQGYQRGTFSRI</sequence>
<dbReference type="Pfam" id="PF26569">
    <property type="entry name" value="EIF3CL_C"/>
    <property type="match status" value="1"/>
</dbReference>
<dbReference type="PANTHER" id="PTHR13937:SF0">
    <property type="entry name" value="EUKARYOTIC TRANSLATION INITIATION FACTOR 3 SUBUNIT C-RELATED"/>
    <property type="match status" value="1"/>
</dbReference>
<feature type="domain" description="PCI" evidence="8">
    <location>
        <begin position="608"/>
        <end position="784"/>
    </location>
</feature>
<evidence type="ECO:0000256" key="1">
    <source>
        <dbReference type="ARBA" id="ARBA00022490"/>
    </source>
</evidence>
<evidence type="ECO:0000313" key="9">
    <source>
        <dbReference type="Ensembl" id="ENSDCDP00010044885.1"/>
    </source>
</evidence>
<comment type="subunit">
    <text evidence="6">Component of the eukaryotic translation initiation factor 3 (eIF-3) complex, which is composed of 13 subunits: EIF3A, EIF3B, EIF3C, EIF3D, EIF3E, EIF3F, EIF3G, EIF3H, EIF3I, EIF3J, EIF3K, EIF3L and EIF3M.</text>
</comment>
<keyword evidence="4 6" id="KW-0648">Protein biosynthesis</keyword>
<evidence type="ECO:0000256" key="4">
    <source>
        <dbReference type="ARBA" id="ARBA00022917"/>
    </source>
</evidence>
<dbReference type="InterPro" id="IPR058999">
    <property type="entry name" value="EIF3CL_C"/>
</dbReference>
<dbReference type="Pfam" id="PF05470">
    <property type="entry name" value="eIF-3c_N"/>
    <property type="match status" value="1"/>
</dbReference>
<dbReference type="AlphaFoldDB" id="A0AAY4DH95"/>
<evidence type="ECO:0000256" key="6">
    <source>
        <dbReference type="HAMAP-Rule" id="MF_03002"/>
    </source>
</evidence>
<evidence type="ECO:0000256" key="7">
    <source>
        <dbReference type="SAM" id="MobiDB-lite"/>
    </source>
</evidence>
<dbReference type="Gene3D" id="1.10.10.10">
    <property type="entry name" value="Winged helix-like DNA-binding domain superfamily/Winged helix DNA-binding domain"/>
    <property type="match status" value="1"/>
</dbReference>
<proteinExistence type="inferred from homology"/>
<reference evidence="9" key="2">
    <citation type="submission" date="2025-08" db="UniProtKB">
        <authorList>
            <consortium name="Ensembl"/>
        </authorList>
    </citation>
    <scope>IDENTIFICATION</scope>
</reference>
<dbReference type="GO" id="GO:0016282">
    <property type="term" value="C:eukaryotic 43S preinitiation complex"/>
    <property type="evidence" value="ECO:0007669"/>
    <property type="project" value="UniProtKB-UniRule"/>
</dbReference>
<dbReference type="GO" id="GO:0003743">
    <property type="term" value="F:translation initiation factor activity"/>
    <property type="evidence" value="ECO:0007669"/>
    <property type="project" value="UniProtKB-UniRule"/>
</dbReference>
<comment type="function">
    <text evidence="6">Component of the eukaryotic translation initiation factor 3 (eIF-3) complex, which is involved in protein synthesis of a specialized repertoire of mRNAs and, together with other initiation factors, stimulates binding of mRNA and methionyl-tRNAi to the 40S ribosome. The eIF-3 complex specifically targets and initiates translation of a subset of mRNAs involved in cell proliferation.</text>
</comment>
<dbReference type="GO" id="GO:0033290">
    <property type="term" value="C:eukaryotic 48S preinitiation complex"/>
    <property type="evidence" value="ECO:0007669"/>
    <property type="project" value="UniProtKB-UniRule"/>
</dbReference>
<dbReference type="FunFam" id="1.10.10.10:FF:000461">
    <property type="entry name" value="Eukaryotic translation initiation factor 3 subunit C"/>
    <property type="match status" value="1"/>
</dbReference>
<dbReference type="InterPro" id="IPR000717">
    <property type="entry name" value="PCI_dom"/>
</dbReference>
<comment type="similarity">
    <text evidence="6">Belongs to the eIF-3 subunit C family.</text>
</comment>
<dbReference type="PANTHER" id="PTHR13937">
    <property type="entry name" value="EUKARYOTIC TRANSLATION INITATION FACTOR 3, SUBUNIT 8 EIF3S8 -RELATED"/>
    <property type="match status" value="1"/>
</dbReference>
<dbReference type="GO" id="GO:0031369">
    <property type="term" value="F:translation initiation factor binding"/>
    <property type="evidence" value="ECO:0007669"/>
    <property type="project" value="InterPro"/>
</dbReference>
<keyword evidence="1 6" id="KW-0963">Cytoplasm</keyword>
<dbReference type="InterPro" id="IPR008905">
    <property type="entry name" value="EIF3C_N_dom"/>
</dbReference>
<evidence type="ECO:0000313" key="10">
    <source>
        <dbReference type="Proteomes" id="UP000694580"/>
    </source>
</evidence>
<comment type="function">
    <text evidence="5">Component of the eukaryotic translation initiation factor 3 (eIF-3) complex, which is required for several steps in the initiation of protein synthesis. The eIF-3 complex associates with the 40S ribosome and facilitates the recruitment of eIF-1, eIF-1A, eIF-2:GTP:methionyl-tRNAi and eIF-5 to form the 43S pre-initiation complex (43S PIC). The eIF-3 complex stimulates mRNA recruitment to the 43S PIC and scanning of the mRNA for AUG recognition. The eIF-3 complex is also required for disassembly and recycling of post-termination ribosomal complexes and subsequently prevents premature joining of the 40S and 60S ribosomal subunits prior to initiation. The eIF-3 complex specifically targets and initiates translation of a subset of mRNAs involved in cell proliferation, including cell cycling, differentiation and apoptosis, and uses different modes of RNA stem-loop binding to exert either translational activation or repression.</text>
</comment>
<evidence type="ECO:0000259" key="8">
    <source>
        <dbReference type="PROSITE" id="PS50250"/>
    </source>
</evidence>
<dbReference type="GO" id="GO:0005852">
    <property type="term" value="C:eukaryotic translation initiation factor 3 complex"/>
    <property type="evidence" value="ECO:0007669"/>
    <property type="project" value="UniProtKB-UniRule"/>
</dbReference>
<protein>
    <recommendedName>
        <fullName evidence="6">Eukaryotic translation initiation factor 3 subunit C</fullName>
        <shortName evidence="6">eIF3c</shortName>
    </recommendedName>
    <alternativeName>
        <fullName evidence="6">Eukaryotic translation initiation factor 3 subunit 8</fullName>
    </alternativeName>
</protein>
<keyword evidence="10" id="KW-1185">Reference proteome</keyword>
<keyword evidence="3" id="KW-0597">Phosphoprotein</keyword>
<dbReference type="InterPro" id="IPR036388">
    <property type="entry name" value="WH-like_DNA-bd_sf"/>
</dbReference>
<feature type="region of interest" description="Disordered" evidence="7">
    <location>
        <begin position="163"/>
        <end position="250"/>
    </location>
</feature>